<gene>
    <name evidence="1" type="ORF">EZS28_000560</name>
</gene>
<dbReference type="EMBL" id="SNRW01000046">
    <property type="protein sequence ID" value="KAA6403922.1"/>
    <property type="molecule type" value="Genomic_DNA"/>
</dbReference>
<dbReference type="AlphaFoldDB" id="A0A5J4XAI9"/>
<reference evidence="1 2" key="1">
    <citation type="submission" date="2019-03" db="EMBL/GenBank/DDBJ databases">
        <title>Single cell metagenomics reveals metabolic interactions within the superorganism composed of flagellate Streblomastix strix and complex community of Bacteroidetes bacteria on its surface.</title>
        <authorList>
            <person name="Treitli S.C."/>
            <person name="Kolisko M."/>
            <person name="Husnik F."/>
            <person name="Keeling P."/>
            <person name="Hampl V."/>
        </authorList>
    </citation>
    <scope>NUCLEOTIDE SEQUENCE [LARGE SCALE GENOMIC DNA]</scope>
    <source>
        <strain evidence="1">ST1C</strain>
    </source>
</reference>
<sequence length="216" mass="22925">MAIITGASFVKSGVDDSVILFGVGGTKLISEFSSSVDDSNIVKKDGDVQDIKGILRKSTLDQPFPVPTDDDYVTLGTMKSEFIQSIYSGSISGNLTATSFIKSNKDDTSVLFAGGGNRLLSDFSSGGATIEILTSEVTINETAPATPKQEGFTPSMNIKIGTLPTIYAPTVSELCMPVGRPYGGFKPHITNTGEIRCNTVGASWIEQISFMDFLAK</sequence>
<dbReference type="Proteomes" id="UP000324800">
    <property type="component" value="Unassembled WGS sequence"/>
</dbReference>
<comment type="caution">
    <text evidence="1">The sequence shown here is derived from an EMBL/GenBank/DDBJ whole genome shotgun (WGS) entry which is preliminary data.</text>
</comment>
<name>A0A5J4XAI9_9EUKA</name>
<organism evidence="1 2">
    <name type="scientific">Streblomastix strix</name>
    <dbReference type="NCBI Taxonomy" id="222440"/>
    <lineage>
        <taxon>Eukaryota</taxon>
        <taxon>Metamonada</taxon>
        <taxon>Preaxostyla</taxon>
        <taxon>Oxymonadida</taxon>
        <taxon>Streblomastigidae</taxon>
        <taxon>Streblomastix</taxon>
    </lineage>
</organism>
<evidence type="ECO:0000313" key="2">
    <source>
        <dbReference type="Proteomes" id="UP000324800"/>
    </source>
</evidence>
<accession>A0A5J4XAI9</accession>
<evidence type="ECO:0000313" key="1">
    <source>
        <dbReference type="EMBL" id="KAA6403922.1"/>
    </source>
</evidence>
<proteinExistence type="predicted"/>
<protein>
    <submittedName>
        <fullName evidence="1">Uncharacterized protein</fullName>
    </submittedName>
</protein>